<dbReference type="AlphaFoldDB" id="A0A1E3H5I2"/>
<protein>
    <submittedName>
        <fullName evidence="1">Uncharacterized protein</fullName>
    </submittedName>
</protein>
<accession>A0A1E3H5I2</accession>
<organism evidence="1 2">
    <name type="scientific">Methylobrevis pamukkalensis</name>
    <dbReference type="NCBI Taxonomy" id="1439726"/>
    <lineage>
        <taxon>Bacteria</taxon>
        <taxon>Pseudomonadati</taxon>
        <taxon>Pseudomonadota</taxon>
        <taxon>Alphaproteobacteria</taxon>
        <taxon>Hyphomicrobiales</taxon>
        <taxon>Pleomorphomonadaceae</taxon>
        <taxon>Methylobrevis</taxon>
    </lineage>
</organism>
<evidence type="ECO:0000313" key="1">
    <source>
        <dbReference type="EMBL" id="ODN70781.1"/>
    </source>
</evidence>
<dbReference type="EMBL" id="MCRJ01000039">
    <property type="protein sequence ID" value="ODN70781.1"/>
    <property type="molecule type" value="Genomic_DNA"/>
</dbReference>
<gene>
    <name evidence="1" type="ORF">A6302_01885</name>
</gene>
<keyword evidence="2" id="KW-1185">Reference proteome</keyword>
<sequence length="140" mass="15215">MPTLRIHDLTGHSLALDLRDLLRVLAPRSLQATWTVSPVRSSVAGREWFDATGNGGEQLEALAEVDARISGADLRALAETTRQVIWGAFAGVLPDQPDGNWVTLRAVDSSFYEITTLDDTVIRAVRAAFNDVRLADAPFG</sequence>
<name>A0A1E3H5I2_9HYPH</name>
<dbReference type="RefSeq" id="WP_069306649.1">
    <property type="nucleotide sequence ID" value="NZ_MCRJ01000039.1"/>
</dbReference>
<evidence type="ECO:0000313" key="2">
    <source>
        <dbReference type="Proteomes" id="UP000094622"/>
    </source>
</evidence>
<dbReference type="OrthoDB" id="8020942at2"/>
<reference evidence="1 2" key="1">
    <citation type="submission" date="2016-07" db="EMBL/GenBank/DDBJ databases">
        <title>Draft Genome Sequence of Methylobrevis pamukkalensis PK2.</title>
        <authorList>
            <person name="Vasilenko O.V."/>
            <person name="Doronina N.V."/>
            <person name="Shmareva M.N."/>
            <person name="Tarlachkov S.V."/>
            <person name="Mustakhimov I."/>
            <person name="Trotsenko Y.A."/>
        </authorList>
    </citation>
    <scope>NUCLEOTIDE SEQUENCE [LARGE SCALE GENOMIC DNA]</scope>
    <source>
        <strain evidence="1 2">PK2</strain>
    </source>
</reference>
<dbReference type="Proteomes" id="UP000094622">
    <property type="component" value="Unassembled WGS sequence"/>
</dbReference>
<proteinExistence type="predicted"/>
<comment type="caution">
    <text evidence="1">The sequence shown here is derived from an EMBL/GenBank/DDBJ whole genome shotgun (WGS) entry which is preliminary data.</text>
</comment>